<dbReference type="AlphaFoldDB" id="A0A0E0FMU7"/>
<dbReference type="eggNOG" id="KOG3035">
    <property type="taxonomic scope" value="Eukaryota"/>
</dbReference>
<dbReference type="HOGENOM" id="CLU_1638054_0_0_1"/>
<organism evidence="2">
    <name type="scientific">Oryza nivara</name>
    <name type="common">Indian wild rice</name>
    <name type="synonym">Oryza sativa f. spontanea</name>
    <dbReference type="NCBI Taxonomy" id="4536"/>
    <lineage>
        <taxon>Eukaryota</taxon>
        <taxon>Viridiplantae</taxon>
        <taxon>Streptophyta</taxon>
        <taxon>Embryophyta</taxon>
        <taxon>Tracheophyta</taxon>
        <taxon>Spermatophyta</taxon>
        <taxon>Magnoliopsida</taxon>
        <taxon>Liliopsida</taxon>
        <taxon>Poales</taxon>
        <taxon>Poaceae</taxon>
        <taxon>BOP clade</taxon>
        <taxon>Oryzoideae</taxon>
        <taxon>Oryzeae</taxon>
        <taxon>Oryzinae</taxon>
        <taxon>Oryza</taxon>
    </lineage>
</organism>
<proteinExistence type="predicted"/>
<protein>
    <recommendedName>
        <fullName evidence="4">SGNH hydrolase-type esterase domain-containing protein</fullName>
    </recommendedName>
</protein>
<dbReference type="SUPFAM" id="SSF52266">
    <property type="entry name" value="SGNH hydrolase"/>
    <property type="match status" value="1"/>
</dbReference>
<sequence>MSPRLVLLGDSITELSFAAGGWGAALADHFARKVYASCLYVHLLHQNSGRRAHGFDQISGGRSGWWRRPWRAPPPTPTRRPSSPCSSAPTTPACQIDRHSMRSHMHVPLDEYQANLRAICGYLKTSGFWTKMQQFPDWRNSALCDGLHYTPFGNKILLDCVLETLESIGFSQGSLQPDLPLCSMISTL</sequence>
<feature type="region of interest" description="Disordered" evidence="1">
    <location>
        <begin position="71"/>
        <end position="91"/>
    </location>
</feature>
<feature type="compositionally biased region" description="Low complexity" evidence="1">
    <location>
        <begin position="79"/>
        <end position="91"/>
    </location>
</feature>
<dbReference type="InterPro" id="IPR045136">
    <property type="entry name" value="Iah1-like"/>
</dbReference>
<reference evidence="2" key="2">
    <citation type="submission" date="2018-04" db="EMBL/GenBank/DDBJ databases">
        <title>OnivRS2 (Oryza nivara Reference Sequence Version 2).</title>
        <authorList>
            <person name="Zhang J."/>
            <person name="Kudrna D."/>
            <person name="Lee S."/>
            <person name="Talag J."/>
            <person name="Rajasekar S."/>
            <person name="Welchert J."/>
            <person name="Hsing Y.-I."/>
            <person name="Wing R.A."/>
        </authorList>
    </citation>
    <scope>NUCLEOTIDE SEQUENCE [LARGE SCALE GENOMIC DNA]</scope>
</reference>
<evidence type="ECO:0008006" key="4">
    <source>
        <dbReference type="Google" id="ProtNLM"/>
    </source>
</evidence>
<evidence type="ECO:0000313" key="2">
    <source>
        <dbReference type="EnsemblPlants" id="ONIVA01G21270.1"/>
    </source>
</evidence>
<dbReference type="EnsemblPlants" id="ONIVA01G21270.1">
    <property type="protein sequence ID" value="ONIVA01G21270.1"/>
    <property type="gene ID" value="ONIVA01G21270"/>
</dbReference>
<dbReference type="Proteomes" id="UP000006591">
    <property type="component" value="Chromosome 1"/>
</dbReference>
<dbReference type="Gene3D" id="3.40.50.1110">
    <property type="entry name" value="SGNH hydrolase"/>
    <property type="match status" value="1"/>
</dbReference>
<accession>A0A0E0FMU7</accession>
<dbReference type="PANTHER" id="PTHR14209:SF20">
    <property type="entry name" value="OS09G0121900 PROTEIN"/>
    <property type="match status" value="1"/>
</dbReference>
<keyword evidence="3" id="KW-1185">Reference proteome</keyword>
<dbReference type="PANTHER" id="PTHR14209">
    <property type="entry name" value="ISOAMYL ACETATE-HYDROLYZING ESTERASE 1"/>
    <property type="match status" value="1"/>
</dbReference>
<reference evidence="2" key="1">
    <citation type="submission" date="2015-04" db="UniProtKB">
        <authorList>
            <consortium name="EnsemblPlants"/>
        </authorList>
    </citation>
    <scope>IDENTIFICATION</scope>
    <source>
        <strain evidence="2">SL10</strain>
    </source>
</reference>
<dbReference type="OMA" id="RAICGYL"/>
<dbReference type="Gramene" id="ONIVA01G21270.1">
    <property type="protein sequence ID" value="ONIVA01G21270.1"/>
    <property type="gene ID" value="ONIVA01G21270"/>
</dbReference>
<name>A0A0E0FMU7_ORYNI</name>
<evidence type="ECO:0000256" key="1">
    <source>
        <dbReference type="SAM" id="MobiDB-lite"/>
    </source>
</evidence>
<dbReference type="InterPro" id="IPR036514">
    <property type="entry name" value="SGNH_hydro_sf"/>
</dbReference>
<dbReference type="STRING" id="4536.A0A0E0FMU7"/>
<evidence type="ECO:0000313" key="3">
    <source>
        <dbReference type="Proteomes" id="UP000006591"/>
    </source>
</evidence>